<dbReference type="EMBL" id="UGRS01000002">
    <property type="protein sequence ID" value="SUA44044.1"/>
    <property type="molecule type" value="Genomic_DNA"/>
</dbReference>
<evidence type="ECO:0000313" key="1">
    <source>
        <dbReference type="EMBL" id="SUA44044.1"/>
    </source>
</evidence>
<name>A0A378WUB6_9NEIS</name>
<dbReference type="Proteomes" id="UP000254055">
    <property type="component" value="Unassembled WGS sequence"/>
</dbReference>
<accession>A0A378WUB6</accession>
<dbReference type="AlphaFoldDB" id="A0A378WUB6"/>
<gene>
    <name evidence="1" type="ORF">NCTC12229_01528</name>
</gene>
<reference evidence="1 2" key="1">
    <citation type="submission" date="2018-06" db="EMBL/GenBank/DDBJ databases">
        <authorList>
            <consortium name="Pathogen Informatics"/>
            <person name="Doyle S."/>
        </authorList>
    </citation>
    <scope>NUCLEOTIDE SEQUENCE [LARGE SCALE GENOMIC DNA]</scope>
    <source>
        <strain evidence="1 2">NCTC12229</strain>
    </source>
</reference>
<organism evidence="1 2">
    <name type="scientific">Neisseria zoodegmatis</name>
    <dbReference type="NCBI Taxonomy" id="326523"/>
    <lineage>
        <taxon>Bacteria</taxon>
        <taxon>Pseudomonadati</taxon>
        <taxon>Pseudomonadota</taxon>
        <taxon>Betaproteobacteria</taxon>
        <taxon>Neisseriales</taxon>
        <taxon>Neisseriaceae</taxon>
        <taxon>Neisseria</taxon>
    </lineage>
</organism>
<protein>
    <submittedName>
        <fullName evidence="1">Uncharacterized protein</fullName>
    </submittedName>
</protein>
<evidence type="ECO:0000313" key="2">
    <source>
        <dbReference type="Proteomes" id="UP000254055"/>
    </source>
</evidence>
<proteinExistence type="predicted"/>
<sequence length="91" mass="10614">MLEKSGYLHFYVKSQIDIIPHYYLVKYHSASEALEILKSSLFNQQAKRESVLGAFLRNPKDKILKSTNWGILSPKRNQEMSNQYLKGRLVI</sequence>